<dbReference type="PANTHER" id="PTHR31286">
    <property type="entry name" value="GLYCINE-RICH CELL WALL STRUCTURAL PROTEIN 1.8-LIKE"/>
    <property type="match status" value="1"/>
</dbReference>
<dbReference type="Pfam" id="PF14111">
    <property type="entry name" value="DUF4283"/>
    <property type="match status" value="1"/>
</dbReference>
<sequence length="630" mass="70597">MAQSTGRLDSANSAPSEVAPFILNSADFPPLNRQPANHSESTQHDSTQTKARSFSEAVIPPSAYRQNSQCTEHRELQKFFLANSTPASIGSTNKINGRTTLIFSDSETQSLADEFKLALIGKFSHGSPPYSQLHRLLAKSGLKGAFTVSLLNNKHALISLSNESDYTRLWLRRIWILNGFSMRVFKWSPTFTPNHESSIVPIWVSLPELPAHLFRKDALFAIANNIGMPLQIANSTLNQSNLANARVCVEIDLLKPLLKEIDIQICGTTIVQNIVYEQVPNYCSLCKHVGHRDTECYSKGDAPKPPSQRRKFWKKKNEVTERYKLKGKAVAQDVHKMLDKMTEKNITVNEVGECSKNAIDHHRYVYVAVFNSPMDIVELPQPVCNDEAEISCAENVDLVAENDVFYAENDNCVAENDSIRVRETVVEFDGNGNVGCGNTSVMEADDANGLHVVDDASIRVGDDDVNEILCVENAKVIEETEMVERKEAEILGKEDEIDEKTVGIITTRPNIIFGDLWRGKRWINADNAFRLTQNWKRFGLIIKGIKEDVEAAIKRNKLAVSSAIQFQKCVLLYDPVRQLNLKPLDTGEQFDQGVPSPEKPSPIASRTRCRKKGKKALAVHRKERKIGKKR</sequence>
<feature type="compositionally biased region" description="Basic residues" evidence="1">
    <location>
        <begin position="607"/>
        <end position="630"/>
    </location>
</feature>
<name>A0AAW2PPM3_9LAMI</name>
<dbReference type="PANTHER" id="PTHR31286:SF179">
    <property type="entry name" value="RNASE H TYPE-1 DOMAIN-CONTAINING PROTEIN"/>
    <property type="match status" value="1"/>
</dbReference>
<dbReference type="EMBL" id="JACGWM010000008">
    <property type="protein sequence ID" value="KAL0356486.1"/>
    <property type="molecule type" value="Genomic_DNA"/>
</dbReference>
<gene>
    <name evidence="3" type="ORF">Scaly_1334300</name>
</gene>
<evidence type="ECO:0000259" key="2">
    <source>
        <dbReference type="Pfam" id="PF14111"/>
    </source>
</evidence>
<dbReference type="AlphaFoldDB" id="A0AAW2PPM3"/>
<feature type="compositionally biased region" description="Polar residues" evidence="1">
    <location>
        <begin position="34"/>
        <end position="52"/>
    </location>
</feature>
<dbReference type="InterPro" id="IPR025558">
    <property type="entry name" value="DUF4283"/>
</dbReference>
<evidence type="ECO:0000313" key="3">
    <source>
        <dbReference type="EMBL" id="KAL0356486.1"/>
    </source>
</evidence>
<dbReference type="InterPro" id="IPR040256">
    <property type="entry name" value="At4g02000-like"/>
</dbReference>
<evidence type="ECO:0000256" key="1">
    <source>
        <dbReference type="SAM" id="MobiDB-lite"/>
    </source>
</evidence>
<comment type="caution">
    <text evidence="3">The sequence shown here is derived from an EMBL/GenBank/DDBJ whole genome shotgun (WGS) entry which is preliminary data.</text>
</comment>
<accession>A0AAW2PPM3</accession>
<proteinExistence type="predicted"/>
<reference evidence="3" key="2">
    <citation type="journal article" date="2024" name="Plant">
        <title>Genomic evolution and insights into agronomic trait innovations of Sesamum species.</title>
        <authorList>
            <person name="Miao H."/>
            <person name="Wang L."/>
            <person name="Qu L."/>
            <person name="Liu H."/>
            <person name="Sun Y."/>
            <person name="Le M."/>
            <person name="Wang Q."/>
            <person name="Wei S."/>
            <person name="Zheng Y."/>
            <person name="Lin W."/>
            <person name="Duan Y."/>
            <person name="Cao H."/>
            <person name="Xiong S."/>
            <person name="Wang X."/>
            <person name="Wei L."/>
            <person name="Li C."/>
            <person name="Ma Q."/>
            <person name="Ju M."/>
            <person name="Zhao R."/>
            <person name="Li G."/>
            <person name="Mu C."/>
            <person name="Tian Q."/>
            <person name="Mei H."/>
            <person name="Zhang T."/>
            <person name="Gao T."/>
            <person name="Zhang H."/>
        </authorList>
    </citation>
    <scope>NUCLEOTIDE SEQUENCE</scope>
    <source>
        <strain evidence="3">KEN8</strain>
    </source>
</reference>
<reference evidence="3" key="1">
    <citation type="submission" date="2020-06" db="EMBL/GenBank/DDBJ databases">
        <authorList>
            <person name="Li T."/>
            <person name="Hu X."/>
            <person name="Zhang T."/>
            <person name="Song X."/>
            <person name="Zhang H."/>
            <person name="Dai N."/>
            <person name="Sheng W."/>
            <person name="Hou X."/>
            <person name="Wei L."/>
        </authorList>
    </citation>
    <scope>NUCLEOTIDE SEQUENCE</scope>
    <source>
        <strain evidence="3">KEN8</strain>
        <tissue evidence="3">Leaf</tissue>
    </source>
</reference>
<feature type="region of interest" description="Disordered" evidence="1">
    <location>
        <begin position="22"/>
        <end position="53"/>
    </location>
</feature>
<feature type="domain" description="DUF4283" evidence="2">
    <location>
        <begin position="112"/>
        <end position="194"/>
    </location>
</feature>
<protein>
    <recommendedName>
        <fullName evidence="2">DUF4283 domain-containing protein</fullName>
    </recommendedName>
</protein>
<organism evidence="3">
    <name type="scientific">Sesamum calycinum</name>
    <dbReference type="NCBI Taxonomy" id="2727403"/>
    <lineage>
        <taxon>Eukaryota</taxon>
        <taxon>Viridiplantae</taxon>
        <taxon>Streptophyta</taxon>
        <taxon>Embryophyta</taxon>
        <taxon>Tracheophyta</taxon>
        <taxon>Spermatophyta</taxon>
        <taxon>Magnoliopsida</taxon>
        <taxon>eudicotyledons</taxon>
        <taxon>Gunneridae</taxon>
        <taxon>Pentapetalae</taxon>
        <taxon>asterids</taxon>
        <taxon>lamiids</taxon>
        <taxon>Lamiales</taxon>
        <taxon>Pedaliaceae</taxon>
        <taxon>Sesamum</taxon>
    </lineage>
</organism>
<feature type="region of interest" description="Disordered" evidence="1">
    <location>
        <begin position="587"/>
        <end position="630"/>
    </location>
</feature>